<evidence type="ECO:0000313" key="3">
    <source>
        <dbReference type="EMBL" id="OGE56413.1"/>
    </source>
</evidence>
<feature type="compositionally biased region" description="Basic and acidic residues" evidence="2">
    <location>
        <begin position="1"/>
        <end position="10"/>
    </location>
</feature>
<protein>
    <submittedName>
        <fullName evidence="3">Uncharacterized protein</fullName>
    </submittedName>
</protein>
<feature type="region of interest" description="Disordered" evidence="2">
    <location>
        <begin position="162"/>
        <end position="182"/>
    </location>
</feature>
<dbReference type="EMBL" id="LXJU01000003">
    <property type="protein sequence ID" value="OGE56413.1"/>
    <property type="molecule type" value="Genomic_DNA"/>
</dbReference>
<feature type="region of interest" description="Disordered" evidence="2">
    <location>
        <begin position="1"/>
        <end position="80"/>
    </location>
</feature>
<feature type="region of interest" description="Disordered" evidence="2">
    <location>
        <begin position="660"/>
        <end position="697"/>
    </location>
</feature>
<dbReference type="Proteomes" id="UP000177622">
    <property type="component" value="Unassembled WGS sequence"/>
</dbReference>
<evidence type="ECO:0000256" key="2">
    <source>
        <dbReference type="SAM" id="MobiDB-lite"/>
    </source>
</evidence>
<evidence type="ECO:0000256" key="1">
    <source>
        <dbReference type="SAM" id="Coils"/>
    </source>
</evidence>
<name>A0A1F5LT72_PENAI</name>
<feature type="region of interest" description="Disordered" evidence="2">
    <location>
        <begin position="94"/>
        <end position="115"/>
    </location>
</feature>
<keyword evidence="4" id="KW-1185">Reference proteome</keyword>
<dbReference type="AlphaFoldDB" id="A0A1F5LT72"/>
<keyword evidence="1" id="KW-0175">Coiled coil</keyword>
<feature type="coiled-coil region" evidence="1">
    <location>
        <begin position="234"/>
        <end position="264"/>
    </location>
</feature>
<organism evidence="3 4">
    <name type="scientific">Penicillium arizonense</name>
    <dbReference type="NCBI Taxonomy" id="1835702"/>
    <lineage>
        <taxon>Eukaryota</taxon>
        <taxon>Fungi</taxon>
        <taxon>Dikarya</taxon>
        <taxon>Ascomycota</taxon>
        <taxon>Pezizomycotina</taxon>
        <taxon>Eurotiomycetes</taxon>
        <taxon>Eurotiomycetidae</taxon>
        <taxon>Eurotiales</taxon>
        <taxon>Aspergillaceae</taxon>
        <taxon>Penicillium</taxon>
    </lineage>
</organism>
<comment type="caution">
    <text evidence="3">The sequence shown here is derived from an EMBL/GenBank/DDBJ whole genome shotgun (WGS) entry which is preliminary data.</text>
</comment>
<dbReference type="STRING" id="1835702.A0A1F5LT72"/>
<gene>
    <name evidence="3" type="ORF">PENARI_c003G10309</name>
</gene>
<dbReference type="OrthoDB" id="5378502at2759"/>
<evidence type="ECO:0000313" key="4">
    <source>
        <dbReference type="Proteomes" id="UP000177622"/>
    </source>
</evidence>
<accession>A0A1F5LT72</accession>
<reference evidence="3 4" key="1">
    <citation type="journal article" date="2016" name="Sci. Rep.">
        <title>Penicillium arizonense, a new, genome sequenced fungal species, reveals a high chemical diversity in secreted metabolites.</title>
        <authorList>
            <person name="Grijseels S."/>
            <person name="Nielsen J.C."/>
            <person name="Randelovic M."/>
            <person name="Nielsen J."/>
            <person name="Nielsen K.F."/>
            <person name="Workman M."/>
            <person name="Frisvad J.C."/>
        </authorList>
    </citation>
    <scope>NUCLEOTIDE SEQUENCE [LARGE SCALE GENOMIC DNA]</scope>
    <source>
        <strain evidence="3 4">CBS 141311</strain>
    </source>
</reference>
<dbReference type="RefSeq" id="XP_022491841.1">
    <property type="nucleotide sequence ID" value="XM_022628722.1"/>
</dbReference>
<proteinExistence type="predicted"/>
<sequence length="697" mass="78577">MSGMKLRDSIRAPVRYGDGEAPEIPTARNVLHIGLDDGDDDNVELSDSGRPRPQTKRNSTTKPFDPNMPPAAFPSLDRPHANPQVRRLIIKMPQPRRHSGTDLPPPAAAAPQQKRRVTWCPTTVDMVPMDNLENHVASNNDSNPVYVRNMAIMAGAALKDPFDTSDEDEDTAMSDNENLPDPTQVLLSKIPNPKWSELNNALQVEIVDRAMKTMTWRTVCTKLELGPEDRQKLAEYMDTRNKQIERENKRLEEMRNKQRVALMNIDNSDIKIFAPPPQLVLQRIMRQATRESLLDRTMYTDLMLCTSGDVLAARQYLHQHGLPRNWAGDWGDGMIELRESAVDSQDPDQFEWKDELKVTPPFDTDKRRVNPAVQARTDFIHDVGLSGSGIIDPRALTRHSADPKPIQDWGKYSGHCYPDPADPTGMDLDSSRTNPRRPGIVKLKVGRQRAAQIQQYERTGTKPYGWPAYGPRPSPITLSAEIETPTRVRHNPLGPQFSPWPNTPGIQQHSTQYAPQPPTSFRHRIPTVQENSPFSRSLGGNWFFRDLGYAESQARFKQRMQQAHLSMTERQGRAQAQQYDFQPKPRVSGVSAGGIPYRRTQPYAAVQNIANAQAMVSRAVPQTYQYDAFWYEHQRARAIGNGSGAMDEFVYSGPIIMPEEEEEEEDPSLADLSLSSHTEASIDEMMMVSTDSCSPSQ</sequence>
<feature type="compositionally biased region" description="Acidic residues" evidence="2">
    <location>
        <begin position="163"/>
        <end position="172"/>
    </location>
</feature>
<dbReference type="GeneID" id="34573456"/>